<dbReference type="Proteomes" id="UP001195724">
    <property type="component" value="Unassembled WGS sequence"/>
</dbReference>
<reference evidence="6 7" key="1">
    <citation type="submission" date="2021-01" db="EMBL/GenBank/DDBJ databases">
        <title>Sequencing the genomes of 1000 actinobacteria strains.</title>
        <authorList>
            <person name="Klenk H.-P."/>
        </authorList>
    </citation>
    <scope>NUCLEOTIDE SEQUENCE [LARGE SCALE GENOMIC DNA]</scope>
    <source>
        <strain evidence="6 7">DSM 44581</strain>
    </source>
</reference>
<keyword evidence="7" id="KW-1185">Reference proteome</keyword>
<keyword evidence="2 4" id="KW-0238">DNA-binding</keyword>
<feature type="DNA-binding region" description="H-T-H motif" evidence="4">
    <location>
        <begin position="52"/>
        <end position="71"/>
    </location>
</feature>
<evidence type="ECO:0000256" key="4">
    <source>
        <dbReference type="PROSITE-ProRule" id="PRU00335"/>
    </source>
</evidence>
<dbReference type="InterPro" id="IPR050109">
    <property type="entry name" value="HTH-type_TetR-like_transc_reg"/>
</dbReference>
<evidence type="ECO:0000313" key="6">
    <source>
        <dbReference type="EMBL" id="MBM7815253.1"/>
    </source>
</evidence>
<keyword evidence="1" id="KW-0805">Transcription regulation</keyword>
<protein>
    <submittedName>
        <fullName evidence="6">AcrR family transcriptional regulator</fullName>
    </submittedName>
</protein>
<evidence type="ECO:0000256" key="2">
    <source>
        <dbReference type="ARBA" id="ARBA00023125"/>
    </source>
</evidence>
<dbReference type="InterPro" id="IPR036271">
    <property type="entry name" value="Tet_transcr_reg_TetR-rel_C_sf"/>
</dbReference>
<evidence type="ECO:0000313" key="7">
    <source>
        <dbReference type="Proteomes" id="UP001195724"/>
    </source>
</evidence>
<evidence type="ECO:0000256" key="3">
    <source>
        <dbReference type="ARBA" id="ARBA00023163"/>
    </source>
</evidence>
<name>A0ABS2SG81_9PSEU</name>
<evidence type="ECO:0000259" key="5">
    <source>
        <dbReference type="PROSITE" id="PS50977"/>
    </source>
</evidence>
<dbReference type="InterPro" id="IPR004111">
    <property type="entry name" value="Repressor_TetR_C"/>
</dbReference>
<dbReference type="Gene3D" id="1.10.10.60">
    <property type="entry name" value="Homeodomain-like"/>
    <property type="match status" value="1"/>
</dbReference>
<sequence>MATGHSGGGDPARTLAVLWRTATPSARKDLGVDRIVAAAVELADAEGLDALSMRRVADRLGVGTMSLYTYVPGKAELVDVMVDTVQGETARPARVPGGWRGRLTQVARENWSLHLRHPWLLQVATNRAVLGPNVAAKYDYELSAVDGIGLTDLEMDSVLSLVLGHVQAAARLAVEAARIEQRTGLTDEQWWQAAAPFLAKVFDPAKFPTAARVGAAAGEAHGSAYSGEHAFAFGLERVLDGVEALVAARRGGQ</sequence>
<organism evidence="6 7">
    <name type="scientific">Saccharothrix algeriensis</name>
    <dbReference type="NCBI Taxonomy" id="173560"/>
    <lineage>
        <taxon>Bacteria</taxon>
        <taxon>Bacillati</taxon>
        <taxon>Actinomycetota</taxon>
        <taxon>Actinomycetes</taxon>
        <taxon>Pseudonocardiales</taxon>
        <taxon>Pseudonocardiaceae</taxon>
        <taxon>Saccharothrix</taxon>
    </lineage>
</organism>
<dbReference type="PROSITE" id="PS50977">
    <property type="entry name" value="HTH_TETR_2"/>
    <property type="match status" value="1"/>
</dbReference>
<dbReference type="Pfam" id="PF00440">
    <property type="entry name" value="TetR_N"/>
    <property type="match status" value="1"/>
</dbReference>
<dbReference type="InterPro" id="IPR001647">
    <property type="entry name" value="HTH_TetR"/>
</dbReference>
<gene>
    <name evidence="6" type="ORF">JOE68_006118</name>
</gene>
<comment type="caution">
    <text evidence="6">The sequence shown here is derived from an EMBL/GenBank/DDBJ whole genome shotgun (WGS) entry which is preliminary data.</text>
</comment>
<keyword evidence="3" id="KW-0804">Transcription</keyword>
<dbReference type="SUPFAM" id="SSF46689">
    <property type="entry name" value="Homeodomain-like"/>
    <property type="match status" value="1"/>
</dbReference>
<proteinExistence type="predicted"/>
<evidence type="ECO:0000256" key="1">
    <source>
        <dbReference type="ARBA" id="ARBA00023015"/>
    </source>
</evidence>
<dbReference type="SUPFAM" id="SSF48498">
    <property type="entry name" value="Tetracyclin repressor-like, C-terminal domain"/>
    <property type="match status" value="1"/>
</dbReference>
<dbReference type="PANTHER" id="PTHR30055">
    <property type="entry name" value="HTH-TYPE TRANSCRIPTIONAL REGULATOR RUTR"/>
    <property type="match status" value="1"/>
</dbReference>
<feature type="domain" description="HTH tetR-type" evidence="5">
    <location>
        <begin position="29"/>
        <end position="89"/>
    </location>
</feature>
<dbReference type="EMBL" id="JAFBCL010000001">
    <property type="protein sequence ID" value="MBM7815253.1"/>
    <property type="molecule type" value="Genomic_DNA"/>
</dbReference>
<dbReference type="InterPro" id="IPR009057">
    <property type="entry name" value="Homeodomain-like_sf"/>
</dbReference>
<dbReference type="RefSeq" id="WP_204845792.1">
    <property type="nucleotide sequence ID" value="NZ_JAFBCL010000001.1"/>
</dbReference>
<dbReference type="Gene3D" id="1.10.357.10">
    <property type="entry name" value="Tetracycline Repressor, domain 2"/>
    <property type="match status" value="1"/>
</dbReference>
<dbReference type="PANTHER" id="PTHR30055:SF151">
    <property type="entry name" value="TRANSCRIPTIONAL REGULATORY PROTEIN"/>
    <property type="match status" value="1"/>
</dbReference>
<accession>A0ABS2SG81</accession>
<dbReference type="Pfam" id="PF02909">
    <property type="entry name" value="TetR_C_1"/>
    <property type="match status" value="1"/>
</dbReference>